<evidence type="ECO:0000256" key="1">
    <source>
        <dbReference type="ARBA" id="ARBA00004613"/>
    </source>
</evidence>
<dbReference type="GO" id="GO:0031012">
    <property type="term" value="C:extracellular matrix"/>
    <property type="evidence" value="ECO:0007669"/>
    <property type="project" value="TreeGrafter"/>
</dbReference>
<sequence length="260" mass="29222">MWVNINSTFKNSGGPNGPELLDYPCPDSHEFREDQCAAYNTIPLNGLLYEWVPHYTDDGPCALTCKGKPIDQEETDDDFVMIVETLSKRVRDGTRCRPGSLDMCIDGKCQRVGCDLQIGSDKQVDACGVCGGDGSSCSKPLYYWTLTYTSLCSATCGGESDSDPYVTDGESDFIPSEYEKDNESDNSIISAEEATTSTHVTPKTTRKRKRNVQEWKRNKITNKRLAGQEYESRGKMKRKKCVQEYVHTCRYQCGIFNEDK</sequence>
<organism evidence="4 5">
    <name type="scientific">Diabrotica balteata</name>
    <name type="common">Banded cucumber beetle</name>
    <dbReference type="NCBI Taxonomy" id="107213"/>
    <lineage>
        <taxon>Eukaryota</taxon>
        <taxon>Metazoa</taxon>
        <taxon>Ecdysozoa</taxon>
        <taxon>Arthropoda</taxon>
        <taxon>Hexapoda</taxon>
        <taxon>Insecta</taxon>
        <taxon>Pterygota</taxon>
        <taxon>Neoptera</taxon>
        <taxon>Endopterygota</taxon>
        <taxon>Coleoptera</taxon>
        <taxon>Polyphaga</taxon>
        <taxon>Cucujiformia</taxon>
        <taxon>Chrysomeloidea</taxon>
        <taxon>Chrysomelidae</taxon>
        <taxon>Galerucinae</taxon>
        <taxon>Diabroticina</taxon>
        <taxon>Diabroticites</taxon>
        <taxon>Diabrotica</taxon>
    </lineage>
</organism>
<dbReference type="GO" id="GO:0030198">
    <property type="term" value="P:extracellular matrix organization"/>
    <property type="evidence" value="ECO:0007669"/>
    <property type="project" value="InterPro"/>
</dbReference>
<dbReference type="OrthoDB" id="5781878at2759"/>
<dbReference type="GO" id="GO:0004222">
    <property type="term" value="F:metalloendopeptidase activity"/>
    <property type="evidence" value="ECO:0007669"/>
    <property type="project" value="TreeGrafter"/>
</dbReference>
<dbReference type="GO" id="GO:0006508">
    <property type="term" value="P:proteolysis"/>
    <property type="evidence" value="ECO:0007669"/>
    <property type="project" value="TreeGrafter"/>
</dbReference>
<dbReference type="PANTHER" id="PTHR13723">
    <property type="entry name" value="ADAMTS A DISINTEGRIN AND METALLOPROTEASE WITH THROMBOSPONDIN MOTIFS PROTEASE"/>
    <property type="match status" value="1"/>
</dbReference>
<dbReference type="InterPro" id="IPR013273">
    <property type="entry name" value="ADAMTS/ADAMTS-like"/>
</dbReference>
<evidence type="ECO:0000313" key="5">
    <source>
        <dbReference type="Proteomes" id="UP001153709"/>
    </source>
</evidence>
<keyword evidence="5" id="KW-1185">Reference proteome</keyword>
<dbReference type="InterPro" id="IPR045371">
    <property type="entry name" value="ADAMTS_CR_3"/>
</dbReference>
<evidence type="ECO:0000256" key="2">
    <source>
        <dbReference type="ARBA" id="ARBA00022525"/>
    </source>
</evidence>
<keyword evidence="2" id="KW-0964">Secreted</keyword>
<dbReference type="EMBL" id="OU898282">
    <property type="protein sequence ID" value="CAG9837953.1"/>
    <property type="molecule type" value="Genomic_DNA"/>
</dbReference>
<proteinExistence type="predicted"/>
<evidence type="ECO:0000259" key="3">
    <source>
        <dbReference type="Pfam" id="PF19236"/>
    </source>
</evidence>
<name>A0A9N9XE30_DIABA</name>
<dbReference type="PRINTS" id="PR01857">
    <property type="entry name" value="ADAMTSFAMILY"/>
</dbReference>
<dbReference type="Proteomes" id="UP001153709">
    <property type="component" value="Chromosome 7"/>
</dbReference>
<dbReference type="InterPro" id="IPR050439">
    <property type="entry name" value="ADAMTS_ADAMTS-like"/>
</dbReference>
<reference evidence="4" key="1">
    <citation type="submission" date="2022-01" db="EMBL/GenBank/DDBJ databases">
        <authorList>
            <person name="King R."/>
        </authorList>
    </citation>
    <scope>NUCLEOTIDE SEQUENCE</scope>
</reference>
<dbReference type="PANTHER" id="PTHR13723:SF281">
    <property type="entry name" value="PAPILIN"/>
    <property type="match status" value="1"/>
</dbReference>
<dbReference type="GO" id="GO:0005576">
    <property type="term" value="C:extracellular region"/>
    <property type="evidence" value="ECO:0007669"/>
    <property type="project" value="UniProtKB-SubCell"/>
</dbReference>
<protein>
    <recommendedName>
        <fullName evidence="3">ADAMTS/ADAMTS-like cysteine-rich domain-containing protein</fullName>
    </recommendedName>
</protein>
<comment type="subcellular location">
    <subcellularLocation>
        <location evidence="1">Secreted</location>
    </subcellularLocation>
</comment>
<gene>
    <name evidence="4" type="ORF">DIABBA_LOCUS10898</name>
</gene>
<dbReference type="Pfam" id="PF19236">
    <property type="entry name" value="ADAMTS_CR_3"/>
    <property type="match status" value="1"/>
</dbReference>
<evidence type="ECO:0000313" key="4">
    <source>
        <dbReference type="EMBL" id="CAG9837953.1"/>
    </source>
</evidence>
<feature type="domain" description="ADAMTS/ADAMTS-like cysteine-rich" evidence="3">
    <location>
        <begin position="31"/>
        <end position="137"/>
    </location>
</feature>
<accession>A0A9N9XE30</accession>
<dbReference type="AlphaFoldDB" id="A0A9N9XE30"/>